<feature type="transmembrane region" description="Helical" evidence="1">
    <location>
        <begin position="259"/>
        <end position="281"/>
    </location>
</feature>
<dbReference type="EMBL" id="BSPK01000075">
    <property type="protein sequence ID" value="GLS65601.1"/>
    <property type="molecule type" value="Genomic_DNA"/>
</dbReference>
<dbReference type="PANTHER" id="PTHR43044">
    <property type="match status" value="1"/>
</dbReference>
<dbReference type="AlphaFoldDB" id="A0A512J698"/>
<evidence type="ECO:0000313" key="5">
    <source>
        <dbReference type="Proteomes" id="UP001156856"/>
    </source>
</evidence>
<feature type="transmembrane region" description="Helical" evidence="1">
    <location>
        <begin position="12"/>
        <end position="32"/>
    </location>
</feature>
<keyword evidence="1" id="KW-0472">Membrane</keyword>
<evidence type="ECO:0000313" key="2">
    <source>
        <dbReference type="EMBL" id="GEP05506.1"/>
    </source>
</evidence>
<organism evidence="2 4">
    <name type="scientific">Methylobacterium oxalidis</name>
    <dbReference type="NCBI Taxonomy" id="944322"/>
    <lineage>
        <taxon>Bacteria</taxon>
        <taxon>Pseudomonadati</taxon>
        <taxon>Pseudomonadota</taxon>
        <taxon>Alphaproteobacteria</taxon>
        <taxon>Hyphomicrobiales</taxon>
        <taxon>Methylobacteriaceae</taxon>
        <taxon>Methylobacterium</taxon>
    </lineage>
</organism>
<protein>
    <submittedName>
        <fullName evidence="2">Uncharacterized protein</fullName>
    </submittedName>
</protein>
<dbReference type="Proteomes" id="UP001156856">
    <property type="component" value="Unassembled WGS sequence"/>
</dbReference>
<comment type="caution">
    <text evidence="2">The sequence shown here is derived from an EMBL/GenBank/DDBJ whole genome shotgun (WGS) entry which is preliminary data.</text>
</comment>
<dbReference type="Proteomes" id="UP000321960">
    <property type="component" value="Unassembled WGS sequence"/>
</dbReference>
<dbReference type="RefSeq" id="WP_147027070.1">
    <property type="nucleotide sequence ID" value="NZ_BJZU01000072.1"/>
</dbReference>
<reference evidence="2 4" key="3">
    <citation type="submission" date="2019-07" db="EMBL/GenBank/DDBJ databases">
        <title>Whole genome shotgun sequence of Methylobacterium oxalidis NBRC 107715.</title>
        <authorList>
            <person name="Hosoyama A."/>
            <person name="Uohara A."/>
            <person name="Ohji S."/>
            <person name="Ichikawa N."/>
        </authorList>
    </citation>
    <scope>NUCLEOTIDE SEQUENCE [LARGE SCALE GENOMIC DNA]</scope>
    <source>
        <strain evidence="2 4">NBRC 107715</strain>
    </source>
</reference>
<feature type="transmembrane region" description="Helical" evidence="1">
    <location>
        <begin position="225"/>
        <end position="247"/>
    </location>
</feature>
<dbReference type="EMBL" id="BJZU01000072">
    <property type="protein sequence ID" value="GEP05506.1"/>
    <property type="molecule type" value="Genomic_DNA"/>
</dbReference>
<accession>A0A512J698</accession>
<feature type="transmembrane region" description="Helical" evidence="1">
    <location>
        <begin position="147"/>
        <end position="172"/>
    </location>
</feature>
<feature type="transmembrane region" description="Helical" evidence="1">
    <location>
        <begin position="184"/>
        <end position="205"/>
    </location>
</feature>
<evidence type="ECO:0000313" key="4">
    <source>
        <dbReference type="Proteomes" id="UP000321960"/>
    </source>
</evidence>
<keyword evidence="1" id="KW-1133">Transmembrane helix</keyword>
<keyword evidence="1" id="KW-0812">Transmembrane</keyword>
<proteinExistence type="predicted"/>
<dbReference type="OrthoDB" id="140980at2"/>
<feature type="transmembrane region" description="Helical" evidence="1">
    <location>
        <begin position="86"/>
        <end position="112"/>
    </location>
</feature>
<feature type="transmembrane region" description="Helical" evidence="1">
    <location>
        <begin position="119"/>
        <end position="141"/>
    </location>
</feature>
<reference evidence="3" key="1">
    <citation type="journal article" date="2014" name="Int. J. Syst. Evol. Microbiol.">
        <title>Complete genome of a new Firmicutes species belonging to the dominant human colonic microbiota ('Ruminococcus bicirculans') reveals two chromosomes and a selective capacity to utilize plant glucans.</title>
        <authorList>
            <consortium name="NISC Comparative Sequencing Program"/>
            <person name="Wegmann U."/>
            <person name="Louis P."/>
            <person name="Goesmann A."/>
            <person name="Henrissat B."/>
            <person name="Duncan S.H."/>
            <person name="Flint H.J."/>
        </authorList>
    </citation>
    <scope>NUCLEOTIDE SEQUENCE</scope>
    <source>
        <strain evidence="3">NBRC 107715</strain>
    </source>
</reference>
<reference evidence="5" key="2">
    <citation type="journal article" date="2019" name="Int. J. Syst. Evol. Microbiol.">
        <title>The Global Catalogue of Microorganisms (GCM) 10K type strain sequencing project: providing services to taxonomists for standard genome sequencing and annotation.</title>
        <authorList>
            <consortium name="The Broad Institute Genomics Platform"/>
            <consortium name="The Broad Institute Genome Sequencing Center for Infectious Disease"/>
            <person name="Wu L."/>
            <person name="Ma J."/>
        </authorList>
    </citation>
    <scope>NUCLEOTIDE SEQUENCE [LARGE SCALE GENOMIC DNA]</scope>
    <source>
        <strain evidence="5">NBRC 107715</strain>
    </source>
</reference>
<evidence type="ECO:0000256" key="1">
    <source>
        <dbReference type="SAM" id="Phobius"/>
    </source>
</evidence>
<feature type="transmembrane region" description="Helical" evidence="1">
    <location>
        <begin position="44"/>
        <end position="66"/>
    </location>
</feature>
<reference evidence="3" key="4">
    <citation type="submission" date="2023-01" db="EMBL/GenBank/DDBJ databases">
        <title>Draft genome sequence of Methylobacterium oxalidis strain NBRC 107715.</title>
        <authorList>
            <person name="Sun Q."/>
            <person name="Mori K."/>
        </authorList>
    </citation>
    <scope>NUCLEOTIDE SEQUENCE</scope>
    <source>
        <strain evidence="3">NBRC 107715</strain>
    </source>
</reference>
<keyword evidence="5" id="KW-1185">Reference proteome</keyword>
<feature type="transmembrane region" description="Helical" evidence="1">
    <location>
        <begin position="287"/>
        <end position="306"/>
    </location>
</feature>
<evidence type="ECO:0000313" key="3">
    <source>
        <dbReference type="EMBL" id="GLS65601.1"/>
    </source>
</evidence>
<sequence>MTEALARGWLVAWIAWSAVPVGSLVLILVHAVTGGRWGETLAPALRPAAALVPLAALAFLGVALGLPADYPWASGGGHAKPDVLRLYLNPALFLLRAAVTLAGWSFLALLVLRGRPGKLAAGLGLAFYGLTISLVSVDWILSVEPGFTSSAFAAEIALHQILAGLAFAAVASPKGLDARRARDLAGLLLATLLGVLYMGLMSYIVAWYGDLPPKAAWYLKRGDGAWAGVLAAAFVAGGALPFGMLLFSAVRASPATLRVVGLLVLVGLALHAAWFVLPAYGAGAGPAAALGLACLAGFGIASALLLRRLGRRASGRLRHA</sequence>
<gene>
    <name evidence="3" type="ORF">GCM10007888_39830</name>
    <name evidence="2" type="ORF">MOX02_35440</name>
</gene>
<name>A0A512J698_9HYPH</name>
<dbReference type="PANTHER" id="PTHR43044:SF1">
    <property type="entry name" value="QUINOL:CYTOCHROME C OXIDOREDUCTASE QUINONE-BINDING SUBUNIT 2"/>
    <property type="match status" value="1"/>
</dbReference>